<evidence type="ECO:0000256" key="1">
    <source>
        <dbReference type="SAM" id="MobiDB-lite"/>
    </source>
</evidence>
<comment type="caution">
    <text evidence="2">The sequence shown here is derived from an EMBL/GenBank/DDBJ whole genome shotgun (WGS) entry which is preliminary data.</text>
</comment>
<sequence length="43" mass="4385">MAGPGPLITPSPTGSRTARHPMYPHPWTVGGTSVSGPVCPPMT</sequence>
<proteinExistence type="predicted"/>
<dbReference type="AlphaFoldDB" id="S4AKX3"/>
<evidence type="ECO:0000313" key="2">
    <source>
        <dbReference type="EMBL" id="EPH42072.1"/>
    </source>
</evidence>
<organism evidence="2 3">
    <name type="scientific">Streptomyces aurantiacus JA 4570</name>
    <dbReference type="NCBI Taxonomy" id="1286094"/>
    <lineage>
        <taxon>Bacteria</taxon>
        <taxon>Bacillati</taxon>
        <taxon>Actinomycetota</taxon>
        <taxon>Actinomycetes</taxon>
        <taxon>Kitasatosporales</taxon>
        <taxon>Streptomycetaceae</taxon>
        <taxon>Streptomyces</taxon>
        <taxon>Streptomyces aurantiacus group</taxon>
    </lineage>
</organism>
<accession>S4AKX3</accession>
<reference evidence="2 3" key="1">
    <citation type="submission" date="2013-02" db="EMBL/GenBank/DDBJ databases">
        <title>Draft Genome Sequence of Streptomyces aurantiacus, Which Produces Setomimycin.</title>
        <authorList>
            <person name="Gruening B.A."/>
            <person name="Praeg A."/>
            <person name="Erxleben A."/>
            <person name="Guenther S."/>
            <person name="Mueller M."/>
        </authorList>
    </citation>
    <scope>NUCLEOTIDE SEQUENCE [LARGE SCALE GENOMIC DNA]</scope>
    <source>
        <strain evidence="2 3">JA 4570</strain>
    </source>
</reference>
<gene>
    <name evidence="2" type="ORF">STRAU_4855</name>
</gene>
<evidence type="ECO:0000313" key="3">
    <source>
        <dbReference type="Proteomes" id="UP000014629"/>
    </source>
</evidence>
<dbReference type="PATRIC" id="fig|1286094.4.peg.4801"/>
<dbReference type="EMBL" id="AOPZ01000259">
    <property type="protein sequence ID" value="EPH42072.1"/>
    <property type="molecule type" value="Genomic_DNA"/>
</dbReference>
<name>S4AKX3_9ACTN</name>
<protein>
    <submittedName>
        <fullName evidence="2">Uncharacterized protein</fullName>
    </submittedName>
</protein>
<feature type="region of interest" description="Disordered" evidence="1">
    <location>
        <begin position="1"/>
        <end position="43"/>
    </location>
</feature>
<dbReference type="Proteomes" id="UP000014629">
    <property type="component" value="Unassembled WGS sequence"/>
</dbReference>
<keyword evidence="3" id="KW-1185">Reference proteome</keyword>